<dbReference type="PANTHER" id="PTHR14218:SF15">
    <property type="entry name" value="TRIPEPTIDYL-PEPTIDASE 1"/>
    <property type="match status" value="1"/>
</dbReference>
<dbReference type="Gene3D" id="3.40.50.200">
    <property type="entry name" value="Peptidase S8/S53 domain"/>
    <property type="match status" value="1"/>
</dbReference>
<dbReference type="CDD" id="cd11377">
    <property type="entry name" value="Pro-peptidase_S53"/>
    <property type="match status" value="1"/>
</dbReference>
<dbReference type="Proteomes" id="UP001344906">
    <property type="component" value="Unassembled WGS sequence"/>
</dbReference>
<dbReference type="CDD" id="cd04056">
    <property type="entry name" value="Peptidases_S53"/>
    <property type="match status" value="1"/>
</dbReference>
<evidence type="ECO:0000256" key="4">
    <source>
        <dbReference type="ARBA" id="ARBA00022801"/>
    </source>
</evidence>
<comment type="cofactor">
    <cofactor evidence="1">
        <name>Ca(2+)</name>
        <dbReference type="ChEBI" id="CHEBI:29108"/>
    </cofactor>
</comment>
<protein>
    <recommendedName>
        <fullName evidence="9">Peptidase S53 domain-containing protein</fullName>
    </recommendedName>
</protein>
<keyword evidence="7" id="KW-0865">Zymogen</keyword>
<dbReference type="PANTHER" id="PTHR14218">
    <property type="entry name" value="PROTEASE S8 TRIPEPTIDYL PEPTIDASE I CLN2"/>
    <property type="match status" value="1"/>
</dbReference>
<evidence type="ECO:0000256" key="6">
    <source>
        <dbReference type="ARBA" id="ARBA00022837"/>
    </source>
</evidence>
<sequence length="777" mass="81201">MTLAATQRPQADMVSIPGHVIPLVQHMTPISHTATNNLLHLGISLQLRNQAELAALRAAQENPSSPYYHHYLTPQQFTAQFGPTQSTVDNVASYLRSQHLTVTGVSPNRLIINAVGTVGAAESAFHVVLYNYAYRLSPPIYIYAPNTDPVVPNYLAGDIQNIAGLNNIPHNHYAHVQHTARGTQHPGQPYAATKFVTKPLLGPGGGYTPPELRGAYNVNPLISAGNDGTGQTIGVFELDGYQASDIDYYRSKYGLGTGHYTNVLVDGATSNPGSGAIEVTLDMEVISAIAPGAAQRVYIGPNSTTGLNDTYNRIVTDNLVKVTTTSWGLCEASSGTAELAALDSIFTQGATQGQAFFAASGDSGAYDCNGGGGSGSALGVDSPASDPNVVGVGGTNLQLGSGNTYGSESAWGSTGGGGGGGGISSYFTRPSYQTGTNLTQTNRMVPDVSADADPQSGYSVYCTSSGSYCSGWLSIGGTSAAAPLWASVAIDINQYLASVGKPTLGNAHQPFYSVYNNGTPYNSFHDVTTGNNLYYQAGPNYDMASGIGTPNAAQLASTIAGGTTPTPTPTPTRTPTSTPTPIPTTTPTPTPTPTRTPTSTPTPIPTTTPTPTPGTQLVPNGGFENGRSPWVEYSSGGFEMITNTLSHSGKYSASLCGYSNCNDYLYQVLTIPSNSNKIVLSYWLYSLTTKSNTNVCADRLTVALLAANGSPINVEATHCNANSHGWVKYTFDVTSALSGHSGQQVILYFGSTTTRSNPSDFLVDDVSMLGSVNTQRA</sequence>
<evidence type="ECO:0000256" key="8">
    <source>
        <dbReference type="SAM" id="MobiDB-lite"/>
    </source>
</evidence>
<keyword evidence="5" id="KW-0720">Serine protease</keyword>
<name>A0ABQ6FQS6_9CHLR</name>
<dbReference type="SMART" id="SM00944">
    <property type="entry name" value="Pro-kuma_activ"/>
    <property type="match status" value="1"/>
</dbReference>
<dbReference type="InterPro" id="IPR030400">
    <property type="entry name" value="Sedolisin_dom"/>
</dbReference>
<evidence type="ECO:0000256" key="7">
    <source>
        <dbReference type="ARBA" id="ARBA00023145"/>
    </source>
</evidence>
<dbReference type="InterPro" id="IPR050819">
    <property type="entry name" value="Tripeptidyl-peptidase_I"/>
</dbReference>
<dbReference type="InterPro" id="IPR015366">
    <property type="entry name" value="S53_propep"/>
</dbReference>
<proteinExistence type="predicted"/>
<dbReference type="SUPFAM" id="SSF49785">
    <property type="entry name" value="Galactose-binding domain-like"/>
    <property type="match status" value="1"/>
</dbReference>
<feature type="region of interest" description="Disordered" evidence="8">
    <location>
        <begin position="558"/>
        <end position="628"/>
    </location>
</feature>
<evidence type="ECO:0000313" key="10">
    <source>
        <dbReference type="EMBL" id="GLV55943.1"/>
    </source>
</evidence>
<keyword evidence="3" id="KW-0479">Metal-binding</keyword>
<dbReference type="Pfam" id="PF09286">
    <property type="entry name" value="Pro-kuma_activ"/>
    <property type="match status" value="1"/>
</dbReference>
<accession>A0ABQ6FQS6</accession>
<evidence type="ECO:0000256" key="5">
    <source>
        <dbReference type="ARBA" id="ARBA00022825"/>
    </source>
</evidence>
<keyword evidence="11" id="KW-1185">Reference proteome</keyword>
<feature type="compositionally biased region" description="Pro residues" evidence="8">
    <location>
        <begin position="566"/>
        <end position="612"/>
    </location>
</feature>
<evidence type="ECO:0000256" key="2">
    <source>
        <dbReference type="ARBA" id="ARBA00022670"/>
    </source>
</evidence>
<reference evidence="10 11" key="1">
    <citation type="submission" date="2023-02" db="EMBL/GenBank/DDBJ databases">
        <title>Dictyobacter halimunensis sp. nov., a new member of the class Ktedonobacteria from forest soil in a geothermal area.</title>
        <authorList>
            <person name="Rachmania M.K."/>
            <person name="Ningsih F."/>
            <person name="Sakai Y."/>
            <person name="Yabe S."/>
            <person name="Yokota A."/>
            <person name="Sjamsuridzal W."/>
        </authorList>
    </citation>
    <scope>NUCLEOTIDE SEQUENCE [LARGE SCALE GENOMIC DNA]</scope>
    <source>
        <strain evidence="10 11">S3.2.2.5</strain>
    </source>
</reference>
<keyword evidence="4" id="KW-0378">Hydrolase</keyword>
<keyword evidence="2" id="KW-0645">Protease</keyword>
<organism evidence="10 11">
    <name type="scientific">Dictyobacter halimunensis</name>
    <dbReference type="NCBI Taxonomy" id="3026934"/>
    <lineage>
        <taxon>Bacteria</taxon>
        <taxon>Bacillati</taxon>
        <taxon>Chloroflexota</taxon>
        <taxon>Ktedonobacteria</taxon>
        <taxon>Ktedonobacterales</taxon>
        <taxon>Dictyobacteraceae</taxon>
        <taxon>Dictyobacter</taxon>
    </lineage>
</organism>
<dbReference type="Gene3D" id="2.60.120.260">
    <property type="entry name" value="Galactose-binding domain-like"/>
    <property type="match status" value="1"/>
</dbReference>
<dbReference type="InterPro" id="IPR036852">
    <property type="entry name" value="Peptidase_S8/S53_dom_sf"/>
</dbReference>
<evidence type="ECO:0000259" key="9">
    <source>
        <dbReference type="PROSITE" id="PS51695"/>
    </source>
</evidence>
<evidence type="ECO:0000313" key="11">
    <source>
        <dbReference type="Proteomes" id="UP001344906"/>
    </source>
</evidence>
<gene>
    <name evidence="10" type="ORF">KDH_27870</name>
</gene>
<dbReference type="SUPFAM" id="SSF52743">
    <property type="entry name" value="Subtilisin-like"/>
    <property type="match status" value="1"/>
</dbReference>
<dbReference type="SUPFAM" id="SSF54897">
    <property type="entry name" value="Protease propeptides/inhibitors"/>
    <property type="match status" value="1"/>
</dbReference>
<dbReference type="EMBL" id="BSRI01000001">
    <property type="protein sequence ID" value="GLV55943.1"/>
    <property type="molecule type" value="Genomic_DNA"/>
</dbReference>
<comment type="caution">
    <text evidence="10">The sequence shown here is derived from an EMBL/GenBank/DDBJ whole genome shotgun (WGS) entry which is preliminary data.</text>
</comment>
<evidence type="ECO:0000256" key="3">
    <source>
        <dbReference type="ARBA" id="ARBA00022723"/>
    </source>
</evidence>
<feature type="domain" description="Peptidase S53" evidence="9">
    <location>
        <begin position="206"/>
        <end position="562"/>
    </location>
</feature>
<keyword evidence="6" id="KW-0106">Calcium</keyword>
<dbReference type="InterPro" id="IPR008979">
    <property type="entry name" value="Galactose-bd-like_sf"/>
</dbReference>
<dbReference type="PROSITE" id="PS51695">
    <property type="entry name" value="SEDOLISIN"/>
    <property type="match status" value="1"/>
</dbReference>
<evidence type="ECO:0000256" key="1">
    <source>
        <dbReference type="ARBA" id="ARBA00001913"/>
    </source>
</evidence>